<accession>A0ABR2ZMJ0</accession>
<evidence type="ECO:0000256" key="2">
    <source>
        <dbReference type="ARBA" id="ARBA00023163"/>
    </source>
</evidence>
<comment type="caution">
    <text evidence="6">The sequence shown here is derived from an EMBL/GenBank/DDBJ whole genome shotgun (WGS) entry which is preliminary data.</text>
</comment>
<evidence type="ECO:0000313" key="7">
    <source>
        <dbReference type="Proteomes" id="UP001437256"/>
    </source>
</evidence>
<evidence type="ECO:0000256" key="1">
    <source>
        <dbReference type="ARBA" id="ARBA00023125"/>
    </source>
</evidence>
<dbReference type="EMBL" id="JBBXMP010000101">
    <property type="protein sequence ID" value="KAL0062618.1"/>
    <property type="molecule type" value="Genomic_DNA"/>
</dbReference>
<keyword evidence="1 3" id="KW-0238">DNA-binding</keyword>
<dbReference type="CDD" id="cd01389">
    <property type="entry name" value="HMG-box_ROX1-like"/>
    <property type="match status" value="1"/>
</dbReference>
<evidence type="ECO:0000256" key="4">
    <source>
        <dbReference type="SAM" id="MobiDB-lite"/>
    </source>
</evidence>
<feature type="domain" description="HMG box" evidence="5">
    <location>
        <begin position="21"/>
        <end position="94"/>
    </location>
</feature>
<dbReference type="InterPro" id="IPR009071">
    <property type="entry name" value="HMG_box_dom"/>
</dbReference>
<dbReference type="PANTHER" id="PTHR10270">
    <property type="entry name" value="SOX TRANSCRIPTION FACTOR"/>
    <property type="match status" value="1"/>
</dbReference>
<keyword evidence="3" id="KW-0539">Nucleus</keyword>
<evidence type="ECO:0000313" key="6">
    <source>
        <dbReference type="EMBL" id="KAL0062618.1"/>
    </source>
</evidence>
<dbReference type="InterPro" id="IPR050140">
    <property type="entry name" value="SRY-related_HMG-box_TF-like"/>
</dbReference>
<sequence>MACRPKPILRTRTRKPNTPHVRRPLNAFMVYRSEKSKTLREENLASGGFTKHQTTFSGEISAMWHALDPVEKKKYENKARELDIAHKRANPGYRYQPGLKKGKGKKGVRRGEDSSIPSSSMSDASTPPISPSPSPSPPPMMFAPAPSVVPPMNISSSDWRYYQPEMAVAGSRRESSWSSQPPTPSSEDVGLALPNPVQFEFCSENPIFQVPTPVEETEPVPVVVTPQIPPEIVALNPGLEWLNYLDRELWTDDQVALAEEARQEFHFHSLGFGQGMDF</sequence>
<dbReference type="PANTHER" id="PTHR10270:SF161">
    <property type="entry name" value="SEX-DETERMINING REGION Y PROTEIN"/>
    <property type="match status" value="1"/>
</dbReference>
<dbReference type="Pfam" id="PF00505">
    <property type="entry name" value="HMG_box"/>
    <property type="match status" value="1"/>
</dbReference>
<feature type="compositionally biased region" description="Low complexity" evidence="4">
    <location>
        <begin position="114"/>
        <end position="127"/>
    </location>
</feature>
<dbReference type="SMART" id="SM00398">
    <property type="entry name" value="HMG"/>
    <property type="match status" value="1"/>
</dbReference>
<name>A0ABR2ZMJ0_9AGAR</name>
<organism evidence="6 7">
    <name type="scientific">Marasmius tenuissimus</name>
    <dbReference type="NCBI Taxonomy" id="585030"/>
    <lineage>
        <taxon>Eukaryota</taxon>
        <taxon>Fungi</taxon>
        <taxon>Dikarya</taxon>
        <taxon>Basidiomycota</taxon>
        <taxon>Agaricomycotina</taxon>
        <taxon>Agaricomycetes</taxon>
        <taxon>Agaricomycetidae</taxon>
        <taxon>Agaricales</taxon>
        <taxon>Marasmiineae</taxon>
        <taxon>Marasmiaceae</taxon>
        <taxon>Marasmius</taxon>
    </lineage>
</organism>
<keyword evidence="2" id="KW-0804">Transcription</keyword>
<feature type="DNA-binding region" description="HMG box" evidence="3">
    <location>
        <begin position="21"/>
        <end position="94"/>
    </location>
</feature>
<reference evidence="6 7" key="1">
    <citation type="submission" date="2024-05" db="EMBL/GenBank/DDBJ databases">
        <title>A draft genome resource for the thread blight pathogen Marasmius tenuissimus strain MS-2.</title>
        <authorList>
            <person name="Yulfo-Soto G.E."/>
            <person name="Baruah I.K."/>
            <person name="Amoako-Attah I."/>
            <person name="Bukari Y."/>
            <person name="Meinhardt L.W."/>
            <person name="Bailey B.A."/>
            <person name="Cohen S.P."/>
        </authorList>
    </citation>
    <scope>NUCLEOTIDE SEQUENCE [LARGE SCALE GENOMIC DNA]</scope>
    <source>
        <strain evidence="6 7">MS-2</strain>
    </source>
</reference>
<evidence type="ECO:0000256" key="3">
    <source>
        <dbReference type="PROSITE-ProRule" id="PRU00267"/>
    </source>
</evidence>
<feature type="compositionally biased region" description="Pro residues" evidence="4">
    <location>
        <begin position="128"/>
        <end position="141"/>
    </location>
</feature>
<feature type="region of interest" description="Disordered" evidence="4">
    <location>
        <begin position="82"/>
        <end position="142"/>
    </location>
</feature>
<dbReference type="Gene3D" id="1.10.30.10">
    <property type="entry name" value="High mobility group box domain"/>
    <property type="match status" value="1"/>
</dbReference>
<gene>
    <name evidence="6" type="primary">SOX6</name>
    <name evidence="6" type="ORF">AAF712_010552</name>
</gene>
<dbReference type="PROSITE" id="PS50118">
    <property type="entry name" value="HMG_BOX_2"/>
    <property type="match status" value="1"/>
</dbReference>
<dbReference type="Proteomes" id="UP001437256">
    <property type="component" value="Unassembled WGS sequence"/>
</dbReference>
<keyword evidence="7" id="KW-1185">Reference proteome</keyword>
<protein>
    <submittedName>
        <fullName evidence="6">Transcription factor SOX-6</fullName>
    </submittedName>
</protein>
<dbReference type="SUPFAM" id="SSF47095">
    <property type="entry name" value="HMG-box"/>
    <property type="match status" value="1"/>
</dbReference>
<evidence type="ECO:0000259" key="5">
    <source>
        <dbReference type="PROSITE" id="PS50118"/>
    </source>
</evidence>
<dbReference type="InterPro" id="IPR036910">
    <property type="entry name" value="HMG_box_dom_sf"/>
</dbReference>
<proteinExistence type="predicted"/>